<name>A0ACC2SKL1_9FUNG</name>
<comment type="caution">
    <text evidence="1">The sequence shown here is derived from an EMBL/GenBank/DDBJ whole genome shotgun (WGS) entry which is preliminary data.</text>
</comment>
<keyword evidence="2" id="KW-1185">Reference proteome</keyword>
<dbReference type="EMBL" id="QTSX02004985">
    <property type="protein sequence ID" value="KAJ9062926.1"/>
    <property type="molecule type" value="Genomic_DNA"/>
</dbReference>
<dbReference type="Proteomes" id="UP001165960">
    <property type="component" value="Unassembled WGS sequence"/>
</dbReference>
<evidence type="ECO:0000313" key="2">
    <source>
        <dbReference type="Proteomes" id="UP001165960"/>
    </source>
</evidence>
<protein>
    <submittedName>
        <fullName evidence="1">Uncharacterized protein</fullName>
    </submittedName>
</protein>
<accession>A0ACC2SKL1</accession>
<proteinExistence type="predicted"/>
<sequence>MKAFSVILSLLAFSAQARPLTNEAASEATFSGHHSDVINNDYEPIVPDYEPVTVVPDYEPAHPVPDYENQDGPEGDDCFGGVGSSSGSGKHGISIRKGRCKSKIRVKQGLHGTKIKIKTKASFKETNL</sequence>
<evidence type="ECO:0000313" key="1">
    <source>
        <dbReference type="EMBL" id="KAJ9062926.1"/>
    </source>
</evidence>
<organism evidence="1 2">
    <name type="scientific">Entomophthora muscae</name>
    <dbReference type="NCBI Taxonomy" id="34485"/>
    <lineage>
        <taxon>Eukaryota</taxon>
        <taxon>Fungi</taxon>
        <taxon>Fungi incertae sedis</taxon>
        <taxon>Zoopagomycota</taxon>
        <taxon>Entomophthoromycotina</taxon>
        <taxon>Entomophthoromycetes</taxon>
        <taxon>Entomophthorales</taxon>
        <taxon>Entomophthoraceae</taxon>
        <taxon>Entomophthora</taxon>
    </lineage>
</organism>
<reference evidence="1" key="1">
    <citation type="submission" date="2022-04" db="EMBL/GenBank/DDBJ databases">
        <title>Genome of the entomopathogenic fungus Entomophthora muscae.</title>
        <authorList>
            <person name="Elya C."/>
            <person name="Lovett B.R."/>
            <person name="Lee E."/>
            <person name="Macias A.M."/>
            <person name="Hajek A.E."/>
            <person name="De Bivort B.L."/>
            <person name="Kasson M.T."/>
            <person name="De Fine Licht H.H."/>
            <person name="Stajich J.E."/>
        </authorList>
    </citation>
    <scope>NUCLEOTIDE SEQUENCE</scope>
    <source>
        <strain evidence="1">Berkeley</strain>
    </source>
</reference>
<gene>
    <name evidence="1" type="ORF">DSO57_1005437</name>
</gene>